<comment type="caution">
    <text evidence="3">The sequence shown here is derived from an EMBL/GenBank/DDBJ whole genome shotgun (WGS) entry which is preliminary data.</text>
</comment>
<evidence type="ECO:0000256" key="2">
    <source>
        <dbReference type="ARBA" id="ARBA00023134"/>
    </source>
</evidence>
<gene>
    <name evidence="3" type="ORF">EJV47_04735</name>
</gene>
<organism evidence="3 4">
    <name type="scientific">Hymenobacter gummosus</name>
    <dbReference type="NCBI Taxonomy" id="1776032"/>
    <lineage>
        <taxon>Bacteria</taxon>
        <taxon>Pseudomonadati</taxon>
        <taxon>Bacteroidota</taxon>
        <taxon>Cytophagia</taxon>
        <taxon>Cytophagales</taxon>
        <taxon>Hymenobacteraceae</taxon>
        <taxon>Hymenobacter</taxon>
    </lineage>
</organism>
<evidence type="ECO:0000313" key="3">
    <source>
        <dbReference type="EMBL" id="RTQ52331.1"/>
    </source>
</evidence>
<dbReference type="PANTHER" id="PTHR30314">
    <property type="entry name" value="CELL DIVISION PROTEIN FTSZ-RELATED"/>
    <property type="match status" value="1"/>
</dbReference>
<dbReference type="RefSeq" id="WP_126691988.1">
    <property type="nucleotide sequence ID" value="NZ_RXOF01000002.1"/>
</dbReference>
<protein>
    <submittedName>
        <fullName evidence="3">Uncharacterized protein</fullName>
    </submittedName>
</protein>
<sequence length="164" mass="17390">MLTAPTRFADALLPEWELHANPPRTAAYALARRSLHSQLIGLSYLITPTADINVDVDDVRAVLRHACSLRAGYATASGPGRANAASQAAVAACRAYLLGPEPVRPPDAALLSVVGRGEVDMTELIAITDYVQSMFGTEMEILFGHGTDEELAEELGVGLLIGYG</sequence>
<dbReference type="PANTHER" id="PTHR30314:SF3">
    <property type="entry name" value="MITOCHONDRIAL DIVISION PROTEIN FSZA"/>
    <property type="match status" value="1"/>
</dbReference>
<dbReference type="Gene3D" id="3.30.1330.20">
    <property type="entry name" value="Tubulin/FtsZ, C-terminal domain"/>
    <property type="match status" value="1"/>
</dbReference>
<dbReference type="EMBL" id="RXOF01000002">
    <property type="protein sequence ID" value="RTQ52331.1"/>
    <property type="molecule type" value="Genomic_DNA"/>
</dbReference>
<dbReference type="OrthoDB" id="887283at2"/>
<name>A0A3S0QK40_9BACT</name>
<proteinExistence type="predicted"/>
<dbReference type="GO" id="GO:0051301">
    <property type="term" value="P:cell division"/>
    <property type="evidence" value="ECO:0007669"/>
    <property type="project" value="TreeGrafter"/>
</dbReference>
<dbReference type="InterPro" id="IPR037103">
    <property type="entry name" value="Tubulin/FtsZ-like_C"/>
</dbReference>
<reference evidence="3 4" key="1">
    <citation type="submission" date="2018-12" db="EMBL/GenBank/DDBJ databases">
        <title>Hymenobacter gummosus sp. nov., isolated from a spring.</title>
        <authorList>
            <person name="Nie L."/>
        </authorList>
    </citation>
    <scope>NUCLEOTIDE SEQUENCE [LARGE SCALE GENOMIC DNA]</scope>
    <source>
        <strain evidence="3 4">KCTC 52166</strain>
    </source>
</reference>
<dbReference type="AlphaFoldDB" id="A0A3S0QK40"/>
<keyword evidence="2" id="KW-0342">GTP-binding</keyword>
<dbReference type="InterPro" id="IPR008280">
    <property type="entry name" value="Tub_FtsZ_C"/>
</dbReference>
<accession>A0A3S0QK40</accession>
<evidence type="ECO:0000256" key="1">
    <source>
        <dbReference type="ARBA" id="ARBA00022741"/>
    </source>
</evidence>
<dbReference type="GO" id="GO:0005525">
    <property type="term" value="F:GTP binding"/>
    <property type="evidence" value="ECO:0007669"/>
    <property type="project" value="UniProtKB-KW"/>
</dbReference>
<dbReference type="InterPro" id="IPR045061">
    <property type="entry name" value="FtsZ/CetZ"/>
</dbReference>
<keyword evidence="4" id="KW-1185">Reference proteome</keyword>
<dbReference type="GO" id="GO:0032153">
    <property type="term" value="C:cell division site"/>
    <property type="evidence" value="ECO:0007669"/>
    <property type="project" value="TreeGrafter"/>
</dbReference>
<keyword evidence="1" id="KW-0547">Nucleotide-binding</keyword>
<dbReference type="SUPFAM" id="SSF55307">
    <property type="entry name" value="Tubulin C-terminal domain-like"/>
    <property type="match status" value="1"/>
</dbReference>
<dbReference type="Proteomes" id="UP000282184">
    <property type="component" value="Unassembled WGS sequence"/>
</dbReference>
<dbReference type="GO" id="GO:0005737">
    <property type="term" value="C:cytoplasm"/>
    <property type="evidence" value="ECO:0007669"/>
    <property type="project" value="TreeGrafter"/>
</dbReference>
<evidence type="ECO:0000313" key="4">
    <source>
        <dbReference type="Proteomes" id="UP000282184"/>
    </source>
</evidence>
<dbReference type="GO" id="GO:0003924">
    <property type="term" value="F:GTPase activity"/>
    <property type="evidence" value="ECO:0007669"/>
    <property type="project" value="InterPro"/>
</dbReference>